<dbReference type="OrthoDB" id="9783652at2"/>
<comment type="subcellular location">
    <subcellularLocation>
        <location evidence="1">Cell membrane</location>
        <topology evidence="1">Multi-pass membrane protein</topology>
    </subcellularLocation>
</comment>
<name>A0A401UC43_9BACT</name>
<evidence type="ECO:0000313" key="9">
    <source>
        <dbReference type="EMBL" id="GCC52473.1"/>
    </source>
</evidence>
<feature type="transmembrane region" description="Helical" evidence="8">
    <location>
        <begin position="97"/>
        <end position="115"/>
    </location>
</feature>
<feature type="transmembrane region" description="Helical" evidence="8">
    <location>
        <begin position="299"/>
        <end position="317"/>
    </location>
</feature>
<evidence type="ECO:0000256" key="3">
    <source>
        <dbReference type="ARBA" id="ARBA00022679"/>
    </source>
</evidence>
<dbReference type="PROSITE" id="PS01348">
    <property type="entry name" value="MRAY_2"/>
    <property type="match status" value="1"/>
</dbReference>
<evidence type="ECO:0000256" key="2">
    <source>
        <dbReference type="ARBA" id="ARBA00022475"/>
    </source>
</evidence>
<comment type="caution">
    <text evidence="9">The sequence shown here is derived from an EMBL/GenBank/DDBJ whole genome shotgun (WGS) entry which is preliminary data.</text>
</comment>
<feature type="transmembrane region" description="Helical" evidence="8">
    <location>
        <begin position="135"/>
        <end position="153"/>
    </location>
</feature>
<keyword evidence="2" id="KW-1003">Cell membrane</keyword>
<keyword evidence="10" id="KW-1185">Reference proteome</keyword>
<sequence length="352" mass="38502">MANLVAATVTAFVISFLILPVVIKYSLSKNLVDIPGRRKIHKKITPSLGGVAIFLGFFLAVIMWLDFPDLAKIKFLLVPLSMVFLIGVRDDLVPLRAYIKLLGQIIAACFLIFFFDIRLTGFYGLLTIHEIPLGLSYALTLATIIVITNAFNLIDGLDGLAGTISSIALLFFGVWFFLAGDLVFSILAFSMFGAILAFLIFNWDPSEIFMGDTGALVIGLTLSIMTVHFINVNSTLDSGAPYKFMASVATAACAIIIPLIDTARIIILRLSKGQSPLKPDKSHIHHAIMRLGMSHGQSTMILATVHLVYIGLAIAAHKLGENWVLLGLLIFSLILSVFLDRLILRRKAVKDI</sequence>
<feature type="transmembrane region" description="Helical" evidence="8">
    <location>
        <begin position="48"/>
        <end position="65"/>
    </location>
</feature>
<evidence type="ECO:0000256" key="5">
    <source>
        <dbReference type="ARBA" id="ARBA00022989"/>
    </source>
</evidence>
<dbReference type="GO" id="GO:0016780">
    <property type="term" value="F:phosphotransferase activity, for other substituted phosphate groups"/>
    <property type="evidence" value="ECO:0007669"/>
    <property type="project" value="InterPro"/>
</dbReference>
<reference evidence="9 10" key="1">
    <citation type="submission" date="2018-11" db="EMBL/GenBank/DDBJ databases">
        <title>Chryseotalea sanarue gen. nov., sp., nov., a member of the family Cytophagaceae, isolated from a brackish lake in Hamamatsu Japan.</title>
        <authorList>
            <person name="Maejima Y."/>
            <person name="Iino T."/>
            <person name="Muraguchi Y."/>
            <person name="Fukuda K."/>
            <person name="Ohkuma M."/>
            <person name="Moriuchi R."/>
            <person name="Dohra H."/>
            <person name="Kimbara K."/>
            <person name="Shintani M."/>
        </authorList>
    </citation>
    <scope>NUCLEOTIDE SEQUENCE [LARGE SCALE GENOMIC DNA]</scope>
    <source>
        <strain evidence="9 10">Ys</strain>
    </source>
</reference>
<dbReference type="RefSeq" id="WP_127123132.1">
    <property type="nucleotide sequence ID" value="NZ_BHXQ01000005.1"/>
</dbReference>
<dbReference type="InterPro" id="IPR000715">
    <property type="entry name" value="Glycosyl_transferase_4"/>
</dbReference>
<dbReference type="CDD" id="cd06853">
    <property type="entry name" value="GT_WecA_like"/>
    <property type="match status" value="1"/>
</dbReference>
<feature type="transmembrane region" description="Helical" evidence="8">
    <location>
        <begin position="184"/>
        <end position="203"/>
    </location>
</feature>
<feature type="transmembrane region" description="Helical" evidence="8">
    <location>
        <begin position="323"/>
        <end position="344"/>
    </location>
</feature>
<dbReference type="Pfam" id="PF00953">
    <property type="entry name" value="Glycos_transf_4"/>
    <property type="match status" value="1"/>
</dbReference>
<feature type="transmembrane region" description="Helical" evidence="8">
    <location>
        <begin position="160"/>
        <end position="178"/>
    </location>
</feature>
<feature type="transmembrane region" description="Helical" evidence="8">
    <location>
        <begin position="71"/>
        <end position="88"/>
    </location>
</feature>
<feature type="binding site" evidence="7">
    <location>
        <position position="212"/>
    </location>
    <ligand>
        <name>Mg(2+)</name>
        <dbReference type="ChEBI" id="CHEBI:18420"/>
    </ligand>
</feature>
<evidence type="ECO:0000256" key="7">
    <source>
        <dbReference type="PIRSR" id="PIRSR600715-1"/>
    </source>
</evidence>
<keyword evidence="3 9" id="KW-0808">Transferase</keyword>
<organism evidence="9 10">
    <name type="scientific">Chryseotalea sanaruensis</name>
    <dbReference type="NCBI Taxonomy" id="2482724"/>
    <lineage>
        <taxon>Bacteria</taxon>
        <taxon>Pseudomonadati</taxon>
        <taxon>Bacteroidota</taxon>
        <taxon>Cytophagia</taxon>
        <taxon>Cytophagales</taxon>
        <taxon>Chryseotaleaceae</taxon>
        <taxon>Chryseotalea</taxon>
    </lineage>
</organism>
<evidence type="ECO:0000256" key="4">
    <source>
        <dbReference type="ARBA" id="ARBA00022692"/>
    </source>
</evidence>
<keyword evidence="4 8" id="KW-0812">Transmembrane</keyword>
<protein>
    <submittedName>
        <fullName evidence="9">Undecaprenyl/decaprenyl-phosphate alpha-N-acetylglucosaminyl 1-phosphate transferase</fullName>
    </submittedName>
</protein>
<keyword evidence="6 8" id="KW-0472">Membrane</keyword>
<feature type="transmembrane region" description="Helical" evidence="8">
    <location>
        <begin position="6"/>
        <end position="27"/>
    </location>
</feature>
<gene>
    <name evidence="9" type="ORF">SanaruYs_27100</name>
</gene>
<evidence type="ECO:0000256" key="8">
    <source>
        <dbReference type="SAM" id="Phobius"/>
    </source>
</evidence>
<feature type="transmembrane region" description="Helical" evidence="8">
    <location>
        <begin position="244"/>
        <end position="267"/>
    </location>
</feature>
<accession>A0A401UC43</accession>
<dbReference type="Proteomes" id="UP000288227">
    <property type="component" value="Unassembled WGS sequence"/>
</dbReference>
<dbReference type="GO" id="GO:0044038">
    <property type="term" value="P:cell wall macromolecule biosynthetic process"/>
    <property type="evidence" value="ECO:0007669"/>
    <property type="project" value="TreeGrafter"/>
</dbReference>
<feature type="binding site" evidence="7">
    <location>
        <position position="152"/>
    </location>
    <ligand>
        <name>Mg(2+)</name>
        <dbReference type="ChEBI" id="CHEBI:18420"/>
    </ligand>
</feature>
<dbReference type="EMBL" id="BHXQ01000005">
    <property type="protein sequence ID" value="GCC52473.1"/>
    <property type="molecule type" value="Genomic_DNA"/>
</dbReference>
<dbReference type="PANTHER" id="PTHR22926">
    <property type="entry name" value="PHOSPHO-N-ACETYLMURAMOYL-PENTAPEPTIDE-TRANSFERASE"/>
    <property type="match status" value="1"/>
</dbReference>
<dbReference type="AlphaFoldDB" id="A0A401UC43"/>
<dbReference type="GO" id="GO:0009103">
    <property type="term" value="P:lipopolysaccharide biosynthetic process"/>
    <property type="evidence" value="ECO:0007669"/>
    <property type="project" value="TreeGrafter"/>
</dbReference>
<evidence type="ECO:0000256" key="6">
    <source>
        <dbReference type="ARBA" id="ARBA00023136"/>
    </source>
</evidence>
<dbReference type="PANTHER" id="PTHR22926:SF3">
    <property type="entry name" value="UNDECAPRENYL-PHOSPHATE ALPHA-N-ACETYLGLUCOSAMINYL 1-PHOSPHATE TRANSFERASE"/>
    <property type="match status" value="1"/>
</dbReference>
<dbReference type="GO" id="GO:0005886">
    <property type="term" value="C:plasma membrane"/>
    <property type="evidence" value="ECO:0007669"/>
    <property type="project" value="UniProtKB-SubCell"/>
</dbReference>
<evidence type="ECO:0000256" key="1">
    <source>
        <dbReference type="ARBA" id="ARBA00004651"/>
    </source>
</evidence>
<proteinExistence type="predicted"/>
<dbReference type="GO" id="GO:0046872">
    <property type="term" value="F:metal ion binding"/>
    <property type="evidence" value="ECO:0007669"/>
    <property type="project" value="UniProtKB-KW"/>
</dbReference>
<keyword evidence="7" id="KW-0460">Magnesium</keyword>
<evidence type="ECO:0000313" key="10">
    <source>
        <dbReference type="Proteomes" id="UP000288227"/>
    </source>
</evidence>
<feature type="transmembrane region" description="Helical" evidence="8">
    <location>
        <begin position="215"/>
        <end position="232"/>
    </location>
</feature>
<keyword evidence="5 8" id="KW-1133">Transmembrane helix</keyword>
<comment type="cofactor">
    <cofactor evidence="7">
        <name>Mg(2+)</name>
        <dbReference type="ChEBI" id="CHEBI:18420"/>
    </cofactor>
</comment>
<dbReference type="InterPro" id="IPR018480">
    <property type="entry name" value="PNAcMuramoyl-5peptid_Trfase_CS"/>
</dbReference>
<keyword evidence="7" id="KW-0479">Metal-binding</keyword>
<dbReference type="GO" id="GO:0071555">
    <property type="term" value="P:cell wall organization"/>
    <property type="evidence" value="ECO:0007669"/>
    <property type="project" value="TreeGrafter"/>
</dbReference>